<comment type="caution">
    <text evidence="7">The sequence shown here is derived from an EMBL/GenBank/DDBJ whole genome shotgun (WGS) entry which is preliminary data.</text>
</comment>
<evidence type="ECO:0000256" key="6">
    <source>
        <dbReference type="PROSITE-ProRule" id="PRU00708"/>
    </source>
</evidence>
<evidence type="ECO:0000256" key="5">
    <source>
        <dbReference type="ARBA" id="ARBA00023128"/>
    </source>
</evidence>
<dbReference type="EMBL" id="BDDD01000807">
    <property type="protein sequence ID" value="GAV70430.1"/>
    <property type="molecule type" value="Genomic_DNA"/>
</dbReference>
<dbReference type="PANTHER" id="PTHR45717">
    <property type="entry name" value="OS12G0527900 PROTEIN"/>
    <property type="match status" value="1"/>
</dbReference>
<evidence type="ECO:0000256" key="4">
    <source>
        <dbReference type="ARBA" id="ARBA00022946"/>
    </source>
</evidence>
<sequence>MKRHFSAKVINLLNQVHHQNSSRVLASLFSTKTLNPSSASSSNCLRLYDRIIEIRNPKVSIVPVLDQWVDEGNAVHKHQLQSLVRSLKSFQRFNHALEISDWMANHPHFILSPKDVAIRLNLICRVHGLQHAENHFENLPISLKTQKVYGALLSGSVEEKNVEKAELIVQKMREMGMASSPFPYNMLINLYSQTREFDKIDMLMQEMEMKGIPQDTYTLNNRLYAYVAASDISGMEKILSQMEEDPNFYVSWQVYSTAANGYLKVGMTETALLMLKKMEGMMPPQGKKLALEFLVTLYAKAGDKDELYRVWNMYKPLNEIVDSSYACMIDSLAKLDDIEGAERIFEEWESQCTFYDFRVLNRLLVAYCNKGFLDKAEAAVNKAVVGKTPYAPTWNVLAIGYIKHNQMPKAVDMLKRSFLRHGWVPNSDVVTACLDYLEGQGDLDEMEDMINSLKKLGPLTRDAYHRLLRTCLKAGKSVDKFLDQMETDGFTADEETRKILEPGEFGPNWNFLHGVNWRRETVK</sequence>
<keyword evidence="4" id="KW-0809">Transit peptide</keyword>
<evidence type="ECO:0000256" key="1">
    <source>
        <dbReference type="ARBA" id="ARBA00004173"/>
    </source>
</evidence>
<dbReference type="OrthoDB" id="1890565at2759"/>
<dbReference type="Pfam" id="PF01535">
    <property type="entry name" value="PPR"/>
    <property type="match status" value="3"/>
</dbReference>
<dbReference type="SUPFAM" id="SSF48452">
    <property type="entry name" value="TPR-like"/>
    <property type="match status" value="2"/>
</dbReference>
<keyword evidence="3" id="KW-0677">Repeat</keyword>
<evidence type="ECO:0000313" key="7">
    <source>
        <dbReference type="EMBL" id="GAV70430.1"/>
    </source>
</evidence>
<feature type="repeat" description="PPR" evidence="6">
    <location>
        <begin position="180"/>
        <end position="214"/>
    </location>
</feature>
<name>A0A1Q3BR01_CEPFO</name>
<keyword evidence="8" id="KW-1185">Reference proteome</keyword>
<dbReference type="InterPro" id="IPR002885">
    <property type="entry name" value="PPR_rpt"/>
</dbReference>
<dbReference type="GO" id="GO:0005739">
    <property type="term" value="C:mitochondrion"/>
    <property type="evidence" value="ECO:0007669"/>
    <property type="project" value="UniProtKB-SubCell"/>
</dbReference>
<dbReference type="AlphaFoldDB" id="A0A1Q3BR01"/>
<dbReference type="GO" id="GO:0003729">
    <property type="term" value="F:mRNA binding"/>
    <property type="evidence" value="ECO:0007669"/>
    <property type="project" value="UniProtKB-ARBA"/>
</dbReference>
<comment type="similarity">
    <text evidence="2">Belongs to the PPR family. P subfamily.</text>
</comment>
<comment type="subcellular location">
    <subcellularLocation>
        <location evidence="1">Mitochondrion</location>
    </subcellularLocation>
</comment>
<dbReference type="NCBIfam" id="TIGR00756">
    <property type="entry name" value="PPR"/>
    <property type="match status" value="3"/>
</dbReference>
<dbReference type="Proteomes" id="UP000187406">
    <property type="component" value="Unassembled WGS sequence"/>
</dbReference>
<dbReference type="FunFam" id="1.25.40.10:FF:000385">
    <property type="entry name" value="Pentatricopeptide repeat-containing protein mitochondrial"/>
    <property type="match status" value="1"/>
</dbReference>
<proteinExistence type="inferred from homology"/>
<evidence type="ECO:0000313" key="8">
    <source>
        <dbReference type="Proteomes" id="UP000187406"/>
    </source>
</evidence>
<dbReference type="InParanoid" id="A0A1Q3BR01"/>
<evidence type="ECO:0000256" key="2">
    <source>
        <dbReference type="ARBA" id="ARBA00007626"/>
    </source>
</evidence>
<dbReference type="PROSITE" id="PS51375">
    <property type="entry name" value="PPR"/>
    <property type="match status" value="1"/>
</dbReference>
<dbReference type="InterPro" id="IPR011990">
    <property type="entry name" value="TPR-like_helical_dom_sf"/>
</dbReference>
<evidence type="ECO:0000256" key="3">
    <source>
        <dbReference type="ARBA" id="ARBA00022737"/>
    </source>
</evidence>
<accession>A0A1Q3BR01</accession>
<dbReference type="PANTHER" id="PTHR45717:SF6">
    <property type="entry name" value="PENTACOTRIPEPTIDE-REPEAT REGION OF PRORP DOMAIN-CONTAINING PROTEIN"/>
    <property type="match status" value="1"/>
</dbReference>
<gene>
    <name evidence="7" type="ORF">CFOL_v3_13928</name>
</gene>
<reference evidence="8" key="1">
    <citation type="submission" date="2016-04" db="EMBL/GenBank/DDBJ databases">
        <title>Cephalotus genome sequencing.</title>
        <authorList>
            <person name="Fukushima K."/>
            <person name="Hasebe M."/>
            <person name="Fang X."/>
        </authorList>
    </citation>
    <scope>NUCLEOTIDE SEQUENCE [LARGE SCALE GENOMIC DNA]</scope>
    <source>
        <strain evidence="8">cv. St1</strain>
    </source>
</reference>
<dbReference type="Gene3D" id="1.25.40.10">
    <property type="entry name" value="Tetratricopeptide repeat domain"/>
    <property type="match status" value="3"/>
</dbReference>
<protein>
    <submittedName>
        <fullName evidence="7">PPR domain-containing protein</fullName>
    </submittedName>
</protein>
<dbReference type="Pfam" id="PF13812">
    <property type="entry name" value="PPR_3"/>
    <property type="match status" value="1"/>
</dbReference>
<organism evidence="7 8">
    <name type="scientific">Cephalotus follicularis</name>
    <name type="common">Albany pitcher plant</name>
    <dbReference type="NCBI Taxonomy" id="3775"/>
    <lineage>
        <taxon>Eukaryota</taxon>
        <taxon>Viridiplantae</taxon>
        <taxon>Streptophyta</taxon>
        <taxon>Embryophyta</taxon>
        <taxon>Tracheophyta</taxon>
        <taxon>Spermatophyta</taxon>
        <taxon>Magnoliopsida</taxon>
        <taxon>eudicotyledons</taxon>
        <taxon>Gunneridae</taxon>
        <taxon>Pentapetalae</taxon>
        <taxon>rosids</taxon>
        <taxon>fabids</taxon>
        <taxon>Oxalidales</taxon>
        <taxon>Cephalotaceae</taxon>
        <taxon>Cephalotus</taxon>
    </lineage>
</organism>
<keyword evidence="5" id="KW-0496">Mitochondrion</keyword>